<dbReference type="EMBL" id="JAKMXF010000347">
    <property type="protein sequence ID" value="KAI6647046.1"/>
    <property type="molecule type" value="Genomic_DNA"/>
</dbReference>
<dbReference type="Gene3D" id="2.60.40.10">
    <property type="entry name" value="Immunoglobulins"/>
    <property type="match status" value="3"/>
</dbReference>
<dbReference type="SUPFAM" id="SSF49265">
    <property type="entry name" value="Fibronectin type III"/>
    <property type="match status" value="3"/>
</dbReference>
<proteinExistence type="predicted"/>
<evidence type="ECO:0000256" key="4">
    <source>
        <dbReference type="ARBA" id="ARBA00023180"/>
    </source>
</evidence>
<evidence type="ECO:0000256" key="3">
    <source>
        <dbReference type="ARBA" id="ARBA00023136"/>
    </source>
</evidence>
<keyword evidence="6" id="KW-1133">Transmembrane helix</keyword>
<dbReference type="Proteomes" id="UP001165289">
    <property type="component" value="Unassembled WGS sequence"/>
</dbReference>
<dbReference type="SUPFAM" id="SSF110296">
    <property type="entry name" value="Oligoxyloglucan reducing end-specific cellobiohydrolase"/>
    <property type="match status" value="1"/>
</dbReference>
<dbReference type="InterPro" id="IPR050310">
    <property type="entry name" value="VPS10-sortilin"/>
</dbReference>
<keyword evidence="7" id="KW-0732">Signal</keyword>
<feature type="domain" description="Fibronectin type-III" evidence="8">
    <location>
        <begin position="1031"/>
        <end position="1119"/>
    </location>
</feature>
<evidence type="ECO:0000256" key="7">
    <source>
        <dbReference type="SAM" id="SignalP"/>
    </source>
</evidence>
<feature type="domain" description="Fibronectin type-III" evidence="8">
    <location>
        <begin position="1124"/>
        <end position="1218"/>
    </location>
</feature>
<dbReference type="PANTHER" id="PTHR12106">
    <property type="entry name" value="SORTILIN RELATED"/>
    <property type="match status" value="1"/>
</dbReference>
<dbReference type="GO" id="GO:0005794">
    <property type="term" value="C:Golgi apparatus"/>
    <property type="evidence" value="ECO:0007669"/>
    <property type="project" value="TreeGrafter"/>
</dbReference>
<dbReference type="Gene3D" id="3.30.60.270">
    <property type="match status" value="1"/>
</dbReference>
<feature type="region of interest" description="Disordered" evidence="5">
    <location>
        <begin position="1615"/>
        <end position="1649"/>
    </location>
</feature>
<feature type="chain" id="PRO_5043843467" evidence="7">
    <location>
        <begin position="20"/>
        <end position="1649"/>
    </location>
</feature>
<evidence type="ECO:0000256" key="1">
    <source>
        <dbReference type="ARBA" id="ARBA00004370"/>
    </source>
</evidence>
<evidence type="ECO:0000313" key="10">
    <source>
        <dbReference type="Proteomes" id="UP001165289"/>
    </source>
</evidence>
<keyword evidence="2" id="KW-0677">Repeat</keyword>
<dbReference type="PANTHER" id="PTHR12106:SF47">
    <property type="entry name" value="VPS10 DOMAIN-CONTAINING RECEPTOR SORCS3-LIKE"/>
    <property type="match status" value="1"/>
</dbReference>
<keyword evidence="9" id="KW-0675">Receptor</keyword>
<keyword evidence="6" id="KW-0812">Transmembrane</keyword>
<feature type="signal peptide" evidence="7">
    <location>
        <begin position="1"/>
        <end position="19"/>
    </location>
</feature>
<dbReference type="GO" id="GO:0016020">
    <property type="term" value="C:membrane"/>
    <property type="evidence" value="ECO:0007669"/>
    <property type="project" value="UniProtKB-SubCell"/>
</dbReference>
<comment type="subcellular location">
    <subcellularLocation>
        <location evidence="1">Membrane</location>
    </subcellularLocation>
</comment>
<reference evidence="9 10" key="1">
    <citation type="journal article" date="2023" name="BMC Biol.">
        <title>The compact genome of the sponge Oopsacas minuta (Hexactinellida) is lacking key metazoan core genes.</title>
        <authorList>
            <person name="Santini S."/>
            <person name="Schenkelaars Q."/>
            <person name="Jourda C."/>
            <person name="Duchesne M."/>
            <person name="Belahbib H."/>
            <person name="Rocher C."/>
            <person name="Selva M."/>
            <person name="Riesgo A."/>
            <person name="Vervoort M."/>
            <person name="Leys S.P."/>
            <person name="Kodjabachian L."/>
            <person name="Le Bivic A."/>
            <person name="Borchiellini C."/>
            <person name="Claverie J.M."/>
            <person name="Renard E."/>
        </authorList>
    </citation>
    <scope>NUCLEOTIDE SEQUENCE [LARGE SCALE GENOMIC DNA]</scope>
    <source>
        <strain evidence="9">SPO-2</strain>
    </source>
</reference>
<feature type="domain" description="Fibronectin type-III" evidence="8">
    <location>
        <begin position="1332"/>
        <end position="1428"/>
    </location>
</feature>
<dbReference type="InterPro" id="IPR013783">
    <property type="entry name" value="Ig-like_fold"/>
</dbReference>
<dbReference type="InterPro" id="IPR015943">
    <property type="entry name" value="WD40/YVTN_repeat-like_dom_sf"/>
</dbReference>
<protein>
    <submittedName>
        <fullName evidence="9">Sortilin-related receptor-like</fullName>
    </submittedName>
</protein>
<dbReference type="GO" id="GO:0006892">
    <property type="term" value="P:post-Golgi vesicle-mediated transport"/>
    <property type="evidence" value="ECO:0007669"/>
    <property type="project" value="TreeGrafter"/>
</dbReference>
<dbReference type="Pfam" id="PF00041">
    <property type="entry name" value="fn3"/>
    <property type="match status" value="2"/>
</dbReference>
<keyword evidence="4" id="KW-0325">Glycoprotein</keyword>
<dbReference type="InterPro" id="IPR006581">
    <property type="entry name" value="VPS10"/>
</dbReference>
<evidence type="ECO:0000256" key="6">
    <source>
        <dbReference type="SAM" id="Phobius"/>
    </source>
</evidence>
<dbReference type="SMART" id="SM00060">
    <property type="entry name" value="FN3"/>
    <property type="match status" value="5"/>
</dbReference>
<dbReference type="InterPro" id="IPR031777">
    <property type="entry name" value="Sortilin_C"/>
</dbReference>
<comment type="caution">
    <text evidence="9">The sequence shown here is derived from an EMBL/GenBank/DDBJ whole genome shotgun (WGS) entry which is preliminary data.</text>
</comment>
<dbReference type="InterPro" id="IPR031778">
    <property type="entry name" value="Sortilin_N"/>
</dbReference>
<dbReference type="PROSITE" id="PS50853">
    <property type="entry name" value="FN3"/>
    <property type="match status" value="4"/>
</dbReference>
<feature type="domain" description="Fibronectin type-III" evidence="8">
    <location>
        <begin position="939"/>
        <end position="1030"/>
    </location>
</feature>
<evidence type="ECO:0000259" key="8">
    <source>
        <dbReference type="PROSITE" id="PS50853"/>
    </source>
</evidence>
<sequence>MKTNLYVFYLSLLFALTTGIQFDKQNQILIVDSSLYKYLQHPSYRQQQINSYPEDLPHVPQVPAEHSHERTRRTINDDDVTENNLIKNTNVTLSENHNLAYISWSGKSNSDTMVMLFRDSVITTNSTSAVYVSHDYGTTFTDEAQLFLSESHKNVRLDYFIDSPDDYRDYLFVSQEDRAIFTSQDEANTFHYHPLTFTPSDIITHPSIGNILVAYDETDEQAYLSLDFGENWKSFSTLFPDSRIGGVYWGAEFGLNDTIYVAVSQAGQYNISRTDLQLSYSSPILPYLVYEFDIASEYMYAVRILHDAPDSKVLLVSFDGGVFLEAEFSSAPYEGQANLLERSYYIADGSEGQLIVAVNHEYNLTNLYISESRGISFSLSLERVLYHDPNLTDVSSAWVYRVRNTKLLDFHKAAGLRGIYIATQLTVGPVGGRYLTTLISYDKGGEWNRLTPPELKYDNTNITCQPPDCYLNLASQFSSIYRTYQTEPILSASSTPGLIMATGSVGKNLYLYGDLMVSNTAGATWISALPGFTYYTFGDHGGFMLAAHKYYHGHVNFIYYSLDEGMNWQRYIFSEQQSLLIWGITSEPGEYTTVVSLYGSVNLTTPIEWVIVKLDLKDLLGPLCTRSDFYQWSPSDDIPDRGCLLGTHYDFERKKVTSHCNQGIDYSRRITSHLCPCTRIDYECDFGFALDEYDETCLLTGEGTGSLVPLDCYPGSSYFHTRGYRKIAGDKCTDVVNDPFVPVEIPCPGQNTGFSVSVNGQGVVADSIWYTVATRQKVLLTAHFYDELMINQTNHTFLWRIDNTISHSFQNSLNYTFTTASSYIVDITVSSFMFTSTNSTRITVLDSIASAEFSIVSPSYTFVDVATQYSIVQPGNSDNYGSLTYTWLFGTGGSIVSLSPAASYTFSDTGPKHVCWHVQNAVSITPVVCTSIEVYPNLKVTGLTVQYTGVYYVQIEWDQLAVNIRGYQVLYSENGGSFMSAGLLLKTTFFIVPNLSPSTEYTFVVRAYTDSYYGPISDSVVSNTAKTHDPPPRDLQVANSNGNLIVTWSAPSGSTASRFELFISDSTHLSTQKLSKLMYTLTPPSDGVLYSFQVAAEIEPDTDKYGSLTDPVSILSGNKLTIDAPSQFTARPYNSECLLLTWTPLLYPNFIPVNPDYYEVSYYQSVTAKLSKHIDGDVQSDTLCNLTTSLYSLQIRAGSDTLKPGPYSSLITAQTVYSSPNAPHSVLITSLSASSLQVKWNPPTTTSAYFYYIIDISHCSNINVDSCCNTDNSFMCCPAARVLRNVSLAVQEVQLSNLNGAYTYQIVVIAKGSDNTYCSHSAAYRGTTDEGVPSPPYIIDSSITPDNTVLIAWSPPDQSNGVILGYQVISYIGEVAVLNSYANQFLPTGDAKLDNLWPGFQYTFYLRANTSQGYGMSSLPLDIISPSNSDLIPFIIDIESEYFPTLTIQDLEYLVMSINTQLSGLGEVISALRFSKNSIAFLFKSSSKQKRVVDSAVDSVTAKLDGFSYEGSIISSIAYVDVSVVRDAVNPPTVRPTDIVSQSNSPLSLVVILMMSLLLNIVFAIFMFCLGFFLYRSNKLRKQRYATLTHFNADDEEVTLDDPMIQAENLMISNPSNTSQRTEFARYESGDQDDDELILDTKDDTPLLS</sequence>
<dbReference type="SMART" id="SM00602">
    <property type="entry name" value="VPS10"/>
    <property type="match status" value="1"/>
</dbReference>
<dbReference type="Pfam" id="PF15901">
    <property type="entry name" value="Sortilin_C"/>
    <property type="match status" value="1"/>
</dbReference>
<evidence type="ECO:0000256" key="2">
    <source>
        <dbReference type="ARBA" id="ARBA00022737"/>
    </source>
</evidence>
<name>A0AAV7JEC4_9METZ</name>
<organism evidence="9 10">
    <name type="scientific">Oopsacas minuta</name>
    <dbReference type="NCBI Taxonomy" id="111878"/>
    <lineage>
        <taxon>Eukaryota</taxon>
        <taxon>Metazoa</taxon>
        <taxon>Porifera</taxon>
        <taxon>Hexactinellida</taxon>
        <taxon>Hexasterophora</taxon>
        <taxon>Lyssacinosida</taxon>
        <taxon>Leucopsacidae</taxon>
        <taxon>Oopsacas</taxon>
    </lineage>
</organism>
<dbReference type="CDD" id="cd15482">
    <property type="entry name" value="Sialidase_non-viral"/>
    <property type="match status" value="1"/>
</dbReference>
<evidence type="ECO:0000256" key="5">
    <source>
        <dbReference type="SAM" id="MobiDB-lite"/>
    </source>
</evidence>
<accession>A0AAV7JEC4</accession>
<dbReference type="InterPro" id="IPR003961">
    <property type="entry name" value="FN3_dom"/>
</dbReference>
<evidence type="ECO:0000313" key="9">
    <source>
        <dbReference type="EMBL" id="KAI6647046.1"/>
    </source>
</evidence>
<dbReference type="CDD" id="cd00146">
    <property type="entry name" value="PKD"/>
    <property type="match status" value="1"/>
</dbReference>
<feature type="transmembrane region" description="Helical" evidence="6">
    <location>
        <begin position="1547"/>
        <end position="1575"/>
    </location>
</feature>
<dbReference type="CDD" id="cd00063">
    <property type="entry name" value="FN3"/>
    <property type="match status" value="3"/>
</dbReference>
<feature type="compositionally biased region" description="Basic and acidic residues" evidence="5">
    <location>
        <begin position="1639"/>
        <end position="1649"/>
    </location>
</feature>
<gene>
    <name evidence="9" type="ORF">LOD99_8970</name>
</gene>
<dbReference type="Pfam" id="PF15902">
    <property type="entry name" value="Sortilin-Vps10"/>
    <property type="match status" value="1"/>
</dbReference>
<dbReference type="Gene3D" id="2.10.70.80">
    <property type="match status" value="1"/>
</dbReference>
<keyword evidence="10" id="KW-1185">Reference proteome</keyword>
<dbReference type="Gene3D" id="2.130.10.10">
    <property type="entry name" value="YVTN repeat-like/Quinoprotein amine dehydrogenase"/>
    <property type="match status" value="1"/>
</dbReference>
<dbReference type="InterPro" id="IPR036116">
    <property type="entry name" value="FN3_sf"/>
</dbReference>
<keyword evidence="3 6" id="KW-0472">Membrane</keyword>